<reference evidence="3" key="1">
    <citation type="submission" date="2018-05" db="EMBL/GenBank/DDBJ databases">
        <authorList>
            <person name="Lanie J.A."/>
            <person name="Ng W.-L."/>
            <person name="Kazmierczak K.M."/>
            <person name="Andrzejewski T.M."/>
            <person name="Davidsen T.M."/>
            <person name="Wayne K.J."/>
            <person name="Tettelin H."/>
            <person name="Glass J.I."/>
            <person name="Rusch D."/>
            <person name="Podicherti R."/>
            <person name="Tsui H.-C.T."/>
            <person name="Winkler M.E."/>
        </authorList>
    </citation>
    <scope>NUCLEOTIDE SEQUENCE</scope>
</reference>
<evidence type="ECO:0000259" key="2">
    <source>
        <dbReference type="Pfam" id="PF02826"/>
    </source>
</evidence>
<protein>
    <recommendedName>
        <fullName evidence="2">D-isomer specific 2-hydroxyacid dehydrogenase NAD-binding domain-containing protein</fullName>
    </recommendedName>
</protein>
<dbReference type="SUPFAM" id="SSF51735">
    <property type="entry name" value="NAD(P)-binding Rossmann-fold domains"/>
    <property type="match status" value="1"/>
</dbReference>
<dbReference type="PANTHER" id="PTHR10996">
    <property type="entry name" value="2-HYDROXYACID DEHYDROGENASE-RELATED"/>
    <property type="match status" value="1"/>
</dbReference>
<sequence length="129" mass="14518">LATTTTSNIGMIDASKLKLLKPGAVIILMSRAAIINFKDLYKFLSKKKNFAAIDVFPVEPVPKNDPFRQLDNVIFSPHRAGALDIAFKEMGEIVLQDIHLIMKNLPPRLCKRAEKETVKYLRSKPVDIN</sequence>
<dbReference type="GO" id="GO:0016491">
    <property type="term" value="F:oxidoreductase activity"/>
    <property type="evidence" value="ECO:0007669"/>
    <property type="project" value="UniProtKB-KW"/>
</dbReference>
<name>A0A382UGS6_9ZZZZ</name>
<feature type="domain" description="D-isomer specific 2-hydroxyacid dehydrogenase NAD-binding" evidence="2">
    <location>
        <begin position="4"/>
        <end position="80"/>
    </location>
</feature>
<gene>
    <name evidence="3" type="ORF">METZ01_LOCUS386284</name>
</gene>
<proteinExistence type="predicted"/>
<dbReference type="Gene3D" id="3.40.50.720">
    <property type="entry name" value="NAD(P)-binding Rossmann-like Domain"/>
    <property type="match status" value="2"/>
</dbReference>
<dbReference type="InterPro" id="IPR050223">
    <property type="entry name" value="D-isomer_2-hydroxyacid_DH"/>
</dbReference>
<dbReference type="GO" id="GO:0051287">
    <property type="term" value="F:NAD binding"/>
    <property type="evidence" value="ECO:0007669"/>
    <property type="project" value="InterPro"/>
</dbReference>
<dbReference type="InterPro" id="IPR006140">
    <property type="entry name" value="D-isomer_DH_NAD-bd"/>
</dbReference>
<keyword evidence="1" id="KW-0560">Oxidoreductase</keyword>
<dbReference type="Pfam" id="PF02826">
    <property type="entry name" value="2-Hacid_dh_C"/>
    <property type="match status" value="1"/>
</dbReference>
<dbReference type="AlphaFoldDB" id="A0A382UGS6"/>
<evidence type="ECO:0000256" key="1">
    <source>
        <dbReference type="ARBA" id="ARBA00023002"/>
    </source>
</evidence>
<feature type="non-terminal residue" evidence="3">
    <location>
        <position position="1"/>
    </location>
</feature>
<organism evidence="3">
    <name type="scientific">marine metagenome</name>
    <dbReference type="NCBI Taxonomy" id="408172"/>
    <lineage>
        <taxon>unclassified sequences</taxon>
        <taxon>metagenomes</taxon>
        <taxon>ecological metagenomes</taxon>
    </lineage>
</organism>
<dbReference type="InterPro" id="IPR036291">
    <property type="entry name" value="NAD(P)-bd_dom_sf"/>
</dbReference>
<evidence type="ECO:0000313" key="3">
    <source>
        <dbReference type="EMBL" id="SVD33430.1"/>
    </source>
</evidence>
<accession>A0A382UGS6</accession>
<dbReference type="EMBL" id="UINC01144117">
    <property type="protein sequence ID" value="SVD33430.1"/>
    <property type="molecule type" value="Genomic_DNA"/>
</dbReference>